<dbReference type="EC" id="3.4.24.-" evidence="8"/>
<evidence type="ECO:0000313" key="11">
    <source>
        <dbReference type="Proteomes" id="UP001201812"/>
    </source>
</evidence>
<dbReference type="PROSITE" id="PS51864">
    <property type="entry name" value="ASTACIN"/>
    <property type="match status" value="1"/>
</dbReference>
<keyword evidence="5 7" id="KW-0482">Metalloprotease</keyword>
<evidence type="ECO:0000256" key="2">
    <source>
        <dbReference type="ARBA" id="ARBA00022723"/>
    </source>
</evidence>
<keyword evidence="11" id="KW-1185">Reference proteome</keyword>
<comment type="caution">
    <text evidence="10">The sequence shown here is derived from an EMBL/GenBank/DDBJ whole genome shotgun (WGS) entry which is preliminary data.</text>
</comment>
<dbReference type="PANTHER" id="PTHR10127:SF780">
    <property type="entry name" value="METALLOENDOPEPTIDASE"/>
    <property type="match status" value="1"/>
</dbReference>
<evidence type="ECO:0000256" key="7">
    <source>
        <dbReference type="PROSITE-ProRule" id="PRU01211"/>
    </source>
</evidence>
<feature type="binding site" evidence="7">
    <location>
        <position position="83"/>
    </location>
    <ligand>
        <name>Zn(2+)</name>
        <dbReference type="ChEBI" id="CHEBI:29105"/>
        <note>catalytic</note>
    </ligand>
</feature>
<dbReference type="SMART" id="SM00235">
    <property type="entry name" value="ZnMc"/>
    <property type="match status" value="1"/>
</dbReference>
<dbReference type="SUPFAM" id="SSF55486">
    <property type="entry name" value="Metalloproteases ('zincins'), catalytic domain"/>
    <property type="match status" value="1"/>
</dbReference>
<feature type="binding site" evidence="7">
    <location>
        <position position="77"/>
    </location>
    <ligand>
        <name>Zn(2+)</name>
        <dbReference type="ChEBI" id="CHEBI:29105"/>
        <note>catalytic</note>
    </ligand>
</feature>
<evidence type="ECO:0000256" key="4">
    <source>
        <dbReference type="ARBA" id="ARBA00022833"/>
    </source>
</evidence>
<feature type="domain" description="Peptidase M12A" evidence="9">
    <location>
        <begin position="1"/>
        <end position="110"/>
    </location>
</feature>
<feature type="disulfide bond" evidence="7">
    <location>
        <begin position="42"/>
        <end position="43"/>
    </location>
</feature>
<dbReference type="AlphaFoldDB" id="A0AAD4MNX7"/>
<organism evidence="10 11">
    <name type="scientific">Ditylenchus destructor</name>
    <dbReference type="NCBI Taxonomy" id="166010"/>
    <lineage>
        <taxon>Eukaryota</taxon>
        <taxon>Metazoa</taxon>
        <taxon>Ecdysozoa</taxon>
        <taxon>Nematoda</taxon>
        <taxon>Chromadorea</taxon>
        <taxon>Rhabditida</taxon>
        <taxon>Tylenchina</taxon>
        <taxon>Tylenchomorpha</taxon>
        <taxon>Sphaerularioidea</taxon>
        <taxon>Anguinidae</taxon>
        <taxon>Anguininae</taxon>
        <taxon>Ditylenchus</taxon>
    </lineage>
</organism>
<keyword evidence="4 7" id="KW-0862">Zinc</keyword>
<evidence type="ECO:0000256" key="3">
    <source>
        <dbReference type="ARBA" id="ARBA00022801"/>
    </source>
</evidence>
<evidence type="ECO:0000259" key="9">
    <source>
        <dbReference type="PROSITE" id="PS51864"/>
    </source>
</evidence>
<feature type="binding site" evidence="7">
    <location>
        <position position="73"/>
    </location>
    <ligand>
        <name>Zn(2+)</name>
        <dbReference type="ChEBI" id="CHEBI:29105"/>
        <note>catalytic</note>
    </ligand>
</feature>
<comment type="cofactor">
    <cofactor evidence="7 8">
        <name>Zn(2+)</name>
        <dbReference type="ChEBI" id="CHEBI:29105"/>
    </cofactor>
    <text evidence="7 8">Binds 1 zinc ion per subunit.</text>
</comment>
<dbReference type="InterPro" id="IPR006026">
    <property type="entry name" value="Peptidase_Metallo"/>
</dbReference>
<protein>
    <recommendedName>
        <fullName evidence="8">Metalloendopeptidase</fullName>
        <ecNumber evidence="8">3.4.24.-</ecNumber>
    </recommendedName>
</protein>
<keyword evidence="1 7" id="KW-0645">Protease</keyword>
<gene>
    <name evidence="10" type="ORF">DdX_16833</name>
</gene>
<keyword evidence="2 7" id="KW-0479">Metal-binding</keyword>
<dbReference type="GO" id="GO:0006508">
    <property type="term" value="P:proteolysis"/>
    <property type="evidence" value="ECO:0007669"/>
    <property type="project" value="UniProtKB-KW"/>
</dbReference>
<evidence type="ECO:0000256" key="6">
    <source>
        <dbReference type="ARBA" id="ARBA00023157"/>
    </source>
</evidence>
<keyword evidence="6 7" id="KW-1015">Disulfide bond</keyword>
<dbReference type="PANTHER" id="PTHR10127">
    <property type="entry name" value="DISCOIDIN, CUB, EGF, LAMININ , AND ZINC METALLOPROTEASE DOMAIN CONTAINING"/>
    <property type="match status" value="1"/>
</dbReference>
<dbReference type="GO" id="GO:0004222">
    <property type="term" value="F:metalloendopeptidase activity"/>
    <property type="evidence" value="ECO:0007669"/>
    <property type="project" value="UniProtKB-UniRule"/>
</dbReference>
<dbReference type="InterPro" id="IPR024079">
    <property type="entry name" value="MetalloPept_cat_dom_sf"/>
</dbReference>
<dbReference type="Pfam" id="PF01400">
    <property type="entry name" value="Astacin"/>
    <property type="match status" value="1"/>
</dbReference>
<evidence type="ECO:0000256" key="5">
    <source>
        <dbReference type="ARBA" id="ARBA00023049"/>
    </source>
</evidence>
<feature type="active site" evidence="7">
    <location>
        <position position="74"/>
    </location>
</feature>
<dbReference type="Gene3D" id="3.40.390.10">
    <property type="entry name" value="Collagenase (Catalytic Domain)"/>
    <property type="match status" value="1"/>
</dbReference>
<dbReference type="GO" id="GO:0008270">
    <property type="term" value="F:zinc ion binding"/>
    <property type="evidence" value="ECO:0007669"/>
    <property type="project" value="UniProtKB-UniRule"/>
</dbReference>
<evidence type="ECO:0000313" key="10">
    <source>
        <dbReference type="EMBL" id="KAI1700265.1"/>
    </source>
</evidence>
<dbReference type="InterPro" id="IPR001506">
    <property type="entry name" value="Peptidase_M12A"/>
</dbReference>
<proteinExistence type="predicted"/>
<accession>A0AAD4MNX7</accession>
<comment type="caution">
    <text evidence="7">Lacks conserved residue(s) required for the propagation of feature annotation.</text>
</comment>
<dbReference type="Proteomes" id="UP001201812">
    <property type="component" value="Unassembled WGS sequence"/>
</dbReference>
<reference evidence="10" key="1">
    <citation type="submission" date="2022-01" db="EMBL/GenBank/DDBJ databases">
        <title>Genome Sequence Resource for Two Populations of Ditylenchus destructor, the Migratory Endoparasitic Phytonematode.</title>
        <authorList>
            <person name="Zhang H."/>
            <person name="Lin R."/>
            <person name="Xie B."/>
        </authorList>
    </citation>
    <scope>NUCLEOTIDE SEQUENCE</scope>
    <source>
        <strain evidence="10">BazhouSP</strain>
    </source>
</reference>
<keyword evidence="3 7" id="KW-0378">Hydrolase</keyword>
<evidence type="ECO:0000256" key="1">
    <source>
        <dbReference type="ARBA" id="ARBA00022670"/>
    </source>
</evidence>
<name>A0AAD4MNX7_9BILA</name>
<dbReference type="EMBL" id="JAKKPZ010000151">
    <property type="protein sequence ID" value="KAI1700265.1"/>
    <property type="molecule type" value="Genomic_DNA"/>
</dbReference>
<sequence length="110" mass="12813">MDNETVPPPFERPVELRRGPEILIYPYIPFIQPSSVDEIKRCCAAAGMSVHYQGYQTFNLESPGCMHDYVIVHELMHAAGIHHTHQRADRDKHVKVNWKHVEKRNAFTNY</sequence>
<dbReference type="PRINTS" id="PR00480">
    <property type="entry name" value="ASTACIN"/>
</dbReference>
<evidence type="ECO:0000256" key="8">
    <source>
        <dbReference type="RuleBase" id="RU361183"/>
    </source>
</evidence>